<reference evidence="3 4" key="1">
    <citation type="submission" date="2019-10" db="EMBL/GenBank/DDBJ databases">
        <title>Georgenia wutianyii sp. nov. and Georgenia yuyongxinii sp. nov. isolated from plateau pika (Ochotona curzoniae) in the Qinghai-Tibet plateau of China.</title>
        <authorList>
            <person name="Tian Z."/>
        </authorList>
    </citation>
    <scope>NUCLEOTIDE SEQUENCE [LARGE SCALE GENOMIC DNA]</scope>
    <source>
        <strain evidence="3 4">JCM 19765</strain>
    </source>
</reference>
<gene>
    <name evidence="3" type="ORF">GB881_13160</name>
</gene>
<dbReference type="Gene3D" id="1.20.120.160">
    <property type="entry name" value="HPT domain"/>
    <property type="match status" value="1"/>
</dbReference>
<dbReference type="InterPro" id="IPR036641">
    <property type="entry name" value="HPT_dom_sf"/>
</dbReference>
<accession>A0A6N7EHW6</accession>
<name>A0A6N7EHW6_9MICO</name>
<feature type="domain" description="HPt" evidence="2">
    <location>
        <begin position="15"/>
        <end position="113"/>
    </location>
</feature>
<dbReference type="Proteomes" id="UP000437709">
    <property type="component" value="Unassembled WGS sequence"/>
</dbReference>
<evidence type="ECO:0000313" key="4">
    <source>
        <dbReference type="Proteomes" id="UP000437709"/>
    </source>
</evidence>
<proteinExistence type="predicted"/>
<protein>
    <recommendedName>
        <fullName evidence="2">HPt domain-containing protein</fullName>
    </recommendedName>
</protein>
<comment type="caution">
    <text evidence="3">The sequence shown here is derived from an EMBL/GenBank/DDBJ whole genome shotgun (WGS) entry which is preliminary data.</text>
</comment>
<dbReference type="SUPFAM" id="SSF47226">
    <property type="entry name" value="Histidine-containing phosphotransfer domain, HPT domain"/>
    <property type="match status" value="1"/>
</dbReference>
<keyword evidence="4" id="KW-1185">Reference proteome</keyword>
<comment type="caution">
    <text evidence="1">Lacks conserved residue(s) required for the propagation of feature annotation.</text>
</comment>
<evidence type="ECO:0000259" key="2">
    <source>
        <dbReference type="PROSITE" id="PS50894"/>
    </source>
</evidence>
<dbReference type="PROSITE" id="PS50894">
    <property type="entry name" value="HPT"/>
    <property type="match status" value="1"/>
</dbReference>
<sequence>MVRTDALHEMAADLGAEVARNFALLYLDMLDDRLEKLRTALAADDPAATLTSAVSLHTASWMVGADGMAEAVRGLADLARRQDLAGARHTLPALEELVPAVALALRQAISDLT</sequence>
<evidence type="ECO:0000313" key="3">
    <source>
        <dbReference type="EMBL" id="MPV37982.1"/>
    </source>
</evidence>
<dbReference type="OrthoDB" id="9993740at2"/>
<dbReference type="EMBL" id="WHPC01000057">
    <property type="protein sequence ID" value="MPV37982.1"/>
    <property type="molecule type" value="Genomic_DNA"/>
</dbReference>
<dbReference type="AlphaFoldDB" id="A0A6N7EHW6"/>
<dbReference type="InterPro" id="IPR008207">
    <property type="entry name" value="Sig_transdc_His_kin_Hpt_dom"/>
</dbReference>
<organism evidence="3 4">
    <name type="scientific">Georgenia subflava</name>
    <dbReference type="NCBI Taxonomy" id="1622177"/>
    <lineage>
        <taxon>Bacteria</taxon>
        <taxon>Bacillati</taxon>
        <taxon>Actinomycetota</taxon>
        <taxon>Actinomycetes</taxon>
        <taxon>Micrococcales</taxon>
        <taxon>Bogoriellaceae</taxon>
        <taxon>Georgenia</taxon>
    </lineage>
</organism>
<dbReference type="Pfam" id="PF01627">
    <property type="entry name" value="Hpt"/>
    <property type="match status" value="1"/>
</dbReference>
<evidence type="ECO:0000256" key="1">
    <source>
        <dbReference type="PROSITE-ProRule" id="PRU00110"/>
    </source>
</evidence>
<dbReference type="RefSeq" id="WP_152193492.1">
    <property type="nucleotide sequence ID" value="NZ_VUKD01000001.1"/>
</dbReference>
<dbReference type="GO" id="GO:0000160">
    <property type="term" value="P:phosphorelay signal transduction system"/>
    <property type="evidence" value="ECO:0007669"/>
    <property type="project" value="InterPro"/>
</dbReference>